<keyword evidence="3" id="KW-1185">Reference proteome</keyword>
<organism evidence="2 3">
    <name type="scientific">Polyrhizophydium stewartii</name>
    <dbReference type="NCBI Taxonomy" id="2732419"/>
    <lineage>
        <taxon>Eukaryota</taxon>
        <taxon>Fungi</taxon>
        <taxon>Fungi incertae sedis</taxon>
        <taxon>Chytridiomycota</taxon>
        <taxon>Chytridiomycota incertae sedis</taxon>
        <taxon>Chytridiomycetes</taxon>
        <taxon>Rhizophydiales</taxon>
        <taxon>Rhizophydiales incertae sedis</taxon>
        <taxon>Polyrhizophydium</taxon>
    </lineage>
</organism>
<proteinExistence type="predicted"/>
<dbReference type="SUPFAM" id="SSF52540">
    <property type="entry name" value="P-loop containing nucleoside triphosphate hydrolases"/>
    <property type="match status" value="1"/>
</dbReference>
<accession>A0ABR4NIB8</accession>
<gene>
    <name evidence="2" type="ORF">HK105_201479</name>
</gene>
<evidence type="ECO:0000256" key="1">
    <source>
        <dbReference type="SAM" id="MobiDB-lite"/>
    </source>
</evidence>
<name>A0ABR4NIB8_9FUNG</name>
<feature type="region of interest" description="Disordered" evidence="1">
    <location>
        <begin position="268"/>
        <end position="290"/>
    </location>
</feature>
<dbReference type="InterPro" id="IPR027417">
    <property type="entry name" value="P-loop_NTPase"/>
</dbReference>
<sequence>MQAEADGPHRAMVVGISAPQGAGKTTLVRKLVDELAARGLRAAALSTDDGYLPYEQQQAVAAAHAHNPLLHFRGPPGTHDVALIRDVVKALADGRGDGSSDANEPHTVAIPVYDKALRGGRGDRLPERQWRRVAVPLDVVLLEGCHFGFRSIDTITLAALLDADADRGGLGMPAAQRYERRCLLESMTALREYEREWYPLVDSFIHIVADSISNVYAWRWQQEEAMRARLGDPHAGLSLEQVHDFVDRFMPFYELCLTRLTSEGFFGTDPRGGADSTGAGRTEPAGGGEPMPPGVCRHLQLRIDASRALVGACWLNSK</sequence>
<evidence type="ECO:0000313" key="2">
    <source>
        <dbReference type="EMBL" id="KAL2919204.1"/>
    </source>
</evidence>
<evidence type="ECO:0000313" key="3">
    <source>
        <dbReference type="Proteomes" id="UP001527925"/>
    </source>
</evidence>
<dbReference type="EMBL" id="JADGIZ020000004">
    <property type="protein sequence ID" value="KAL2919204.1"/>
    <property type="molecule type" value="Genomic_DNA"/>
</dbReference>
<reference evidence="2 3" key="1">
    <citation type="submission" date="2023-09" db="EMBL/GenBank/DDBJ databases">
        <title>Pangenome analysis of Batrachochytrium dendrobatidis and related Chytrids.</title>
        <authorList>
            <person name="Yacoub M.N."/>
            <person name="Stajich J.E."/>
            <person name="James T.Y."/>
        </authorList>
    </citation>
    <scope>NUCLEOTIDE SEQUENCE [LARGE SCALE GENOMIC DNA]</scope>
    <source>
        <strain evidence="2 3">JEL0888</strain>
    </source>
</reference>
<dbReference type="Gene3D" id="3.40.50.300">
    <property type="entry name" value="P-loop containing nucleotide triphosphate hydrolases"/>
    <property type="match status" value="1"/>
</dbReference>
<protein>
    <submittedName>
        <fullName evidence="2">Uncharacterized protein</fullName>
    </submittedName>
</protein>
<dbReference type="Proteomes" id="UP001527925">
    <property type="component" value="Unassembled WGS sequence"/>
</dbReference>
<dbReference type="PANTHER" id="PTHR10285">
    <property type="entry name" value="URIDINE KINASE"/>
    <property type="match status" value="1"/>
</dbReference>
<comment type="caution">
    <text evidence="2">The sequence shown here is derived from an EMBL/GenBank/DDBJ whole genome shotgun (WGS) entry which is preliminary data.</text>
</comment>